<dbReference type="STRING" id="342668.A0A1B8GHC7"/>
<dbReference type="RefSeq" id="XP_018128949.1">
    <property type="nucleotide sequence ID" value="XM_018277082.2"/>
</dbReference>
<keyword evidence="3" id="KW-1185">Reference proteome</keyword>
<feature type="domain" description="Aminotransferase class I/classII large" evidence="1">
    <location>
        <begin position="36"/>
        <end position="411"/>
    </location>
</feature>
<name>A0A1B8GHC7_9PEZI</name>
<reference evidence="3" key="2">
    <citation type="journal article" date="2018" name="Nat. Commun.">
        <title>Extreme sensitivity to ultraviolet light in the fungal pathogen causing white-nose syndrome of bats.</title>
        <authorList>
            <person name="Palmer J.M."/>
            <person name="Drees K.P."/>
            <person name="Foster J.T."/>
            <person name="Lindner D.L."/>
        </authorList>
    </citation>
    <scope>NUCLEOTIDE SEQUENCE [LARGE SCALE GENOMIC DNA]</scope>
    <source>
        <strain evidence="3">UAMH 10579</strain>
    </source>
</reference>
<dbReference type="Pfam" id="PF00155">
    <property type="entry name" value="Aminotran_1_2"/>
    <property type="match status" value="1"/>
</dbReference>
<sequence>MVEITSIDLLRGWPSADLLPTSILEEASKRVLNDPALSTPSLSYGDEPGYEPLRESIATWLLQQYNTPWTVPERICISGGASQNLACILQVFTDPTYTRNVYLVAPTYHLVCRIFEDNGFVGRLRAIPEDDDGVDIAYLEASLVKHEMVSNGSDQKATKRPQVAQKHYKNIIYTVPTFSNPSGRTTSLDRRQQLVRLARKYDALIIADDIYDFIQWNSTDTNPPPPLIPRIVDIDHVLDGGPTTPFGNAISNASFSKILAPGLRTGWTEATPTFIRGLSQCGSSVSGGAPSQFVASVIAQTLRNGTLQDHIEKVLIPSYKRRYQATLCALERYLLPLGVVLEGKTKGPMQGGYFVYFLLPPCILAKEFVLRASHDEAVLIADGNMFEVHGDEDAVPARHGVRICFAWEQEDFLAEGLRRLGKVLASMLEPEPSVVNGRSAINGISIES</sequence>
<dbReference type="InterPro" id="IPR015421">
    <property type="entry name" value="PyrdxlP-dep_Trfase_major"/>
</dbReference>
<dbReference type="Gene3D" id="3.90.1150.10">
    <property type="entry name" value="Aspartate Aminotransferase, domain 1"/>
    <property type="match status" value="1"/>
</dbReference>
<reference evidence="2 3" key="1">
    <citation type="submission" date="2016-03" db="EMBL/GenBank/DDBJ databases">
        <title>Comparative genomics of Pseudogymnoascus destructans, the fungus causing white-nose syndrome of bats.</title>
        <authorList>
            <person name="Palmer J.M."/>
            <person name="Drees K.P."/>
            <person name="Foster J.T."/>
            <person name="Lindner D.L."/>
        </authorList>
    </citation>
    <scope>NUCLEOTIDE SEQUENCE [LARGE SCALE GENOMIC DNA]</scope>
    <source>
        <strain evidence="2 3">UAMH 10579</strain>
    </source>
</reference>
<dbReference type="PANTHER" id="PTHR42858">
    <property type="entry name" value="AMINOTRANSFERASE"/>
    <property type="match status" value="1"/>
</dbReference>
<gene>
    <name evidence="2" type="ORF">VE01_07649</name>
</gene>
<dbReference type="InterPro" id="IPR015424">
    <property type="entry name" value="PyrdxlP-dep_Trfase"/>
</dbReference>
<organism evidence="2 3">
    <name type="scientific">Pseudogymnoascus verrucosus</name>
    <dbReference type="NCBI Taxonomy" id="342668"/>
    <lineage>
        <taxon>Eukaryota</taxon>
        <taxon>Fungi</taxon>
        <taxon>Dikarya</taxon>
        <taxon>Ascomycota</taxon>
        <taxon>Pezizomycotina</taxon>
        <taxon>Leotiomycetes</taxon>
        <taxon>Thelebolales</taxon>
        <taxon>Thelebolaceae</taxon>
        <taxon>Pseudogymnoascus</taxon>
    </lineage>
</organism>
<dbReference type="InterPro" id="IPR004839">
    <property type="entry name" value="Aminotransferase_I/II_large"/>
</dbReference>
<accession>A0A1B8GHC7</accession>
<dbReference type="PANTHER" id="PTHR42858:SF1">
    <property type="entry name" value="LD15494P"/>
    <property type="match status" value="1"/>
</dbReference>
<dbReference type="OrthoDB" id="7042322at2759"/>
<dbReference type="SUPFAM" id="SSF53383">
    <property type="entry name" value="PLP-dependent transferases"/>
    <property type="match status" value="1"/>
</dbReference>
<dbReference type="AlphaFoldDB" id="A0A1B8GHC7"/>
<dbReference type="Gene3D" id="3.40.640.10">
    <property type="entry name" value="Type I PLP-dependent aspartate aminotransferase-like (Major domain)"/>
    <property type="match status" value="1"/>
</dbReference>
<evidence type="ECO:0000313" key="3">
    <source>
        <dbReference type="Proteomes" id="UP000091956"/>
    </source>
</evidence>
<proteinExistence type="predicted"/>
<dbReference type="FunFam" id="3.40.640.10:FF:000080">
    <property type="entry name" value="Aminotransferase, putative"/>
    <property type="match status" value="1"/>
</dbReference>
<dbReference type="Proteomes" id="UP000091956">
    <property type="component" value="Unassembled WGS sequence"/>
</dbReference>
<dbReference type="GO" id="GO:0047536">
    <property type="term" value="F:2-aminoadipate transaminase activity"/>
    <property type="evidence" value="ECO:0007669"/>
    <property type="project" value="TreeGrafter"/>
</dbReference>
<dbReference type="GeneID" id="28841035"/>
<dbReference type="InterPro" id="IPR015422">
    <property type="entry name" value="PyrdxlP-dep_Trfase_small"/>
</dbReference>
<dbReference type="EMBL" id="KV460237">
    <property type="protein sequence ID" value="OBT95216.1"/>
    <property type="molecule type" value="Genomic_DNA"/>
</dbReference>
<evidence type="ECO:0000313" key="2">
    <source>
        <dbReference type="EMBL" id="OBT95216.1"/>
    </source>
</evidence>
<dbReference type="GO" id="GO:0030170">
    <property type="term" value="F:pyridoxal phosphate binding"/>
    <property type="evidence" value="ECO:0007669"/>
    <property type="project" value="InterPro"/>
</dbReference>
<protein>
    <recommendedName>
        <fullName evidence="1">Aminotransferase class I/classII large domain-containing protein</fullName>
    </recommendedName>
</protein>
<dbReference type="CDD" id="cd00609">
    <property type="entry name" value="AAT_like"/>
    <property type="match status" value="1"/>
</dbReference>
<evidence type="ECO:0000259" key="1">
    <source>
        <dbReference type="Pfam" id="PF00155"/>
    </source>
</evidence>